<evidence type="ECO:0000313" key="12">
    <source>
        <dbReference type="EMBL" id="QEL14918.1"/>
    </source>
</evidence>
<evidence type="ECO:0000256" key="4">
    <source>
        <dbReference type="ARBA" id="ARBA00022679"/>
    </source>
</evidence>
<feature type="domain" description="PAC" evidence="11">
    <location>
        <begin position="421"/>
        <end position="473"/>
    </location>
</feature>
<dbReference type="CDD" id="cd00082">
    <property type="entry name" value="HisKA"/>
    <property type="match status" value="1"/>
</dbReference>
<evidence type="ECO:0000256" key="2">
    <source>
        <dbReference type="ARBA" id="ARBA00012438"/>
    </source>
</evidence>
<dbReference type="InterPro" id="IPR013656">
    <property type="entry name" value="PAS_4"/>
</dbReference>
<dbReference type="InterPro" id="IPR029016">
    <property type="entry name" value="GAF-like_dom_sf"/>
</dbReference>
<dbReference type="Gene3D" id="3.40.50.2300">
    <property type="match status" value="1"/>
</dbReference>
<dbReference type="InterPro" id="IPR003018">
    <property type="entry name" value="GAF"/>
</dbReference>
<keyword evidence="3 6" id="KW-0597">Phosphoprotein</keyword>
<evidence type="ECO:0000259" key="11">
    <source>
        <dbReference type="PROSITE" id="PS50113"/>
    </source>
</evidence>
<feature type="domain" description="PAC" evidence="11">
    <location>
        <begin position="550"/>
        <end position="601"/>
    </location>
</feature>
<dbReference type="Gene3D" id="3.30.450.20">
    <property type="entry name" value="PAS domain"/>
    <property type="match status" value="6"/>
</dbReference>
<dbReference type="Proteomes" id="UP000324974">
    <property type="component" value="Chromosome"/>
</dbReference>
<dbReference type="SMART" id="SM00387">
    <property type="entry name" value="HATPase_c"/>
    <property type="match status" value="1"/>
</dbReference>
<reference evidence="13" key="1">
    <citation type="submission" date="2019-08" db="EMBL/GenBank/DDBJ databases">
        <title>Limnoglobus roseus gen. nov., sp. nov., a novel freshwater planctomycete with a giant genome from the family Gemmataceae.</title>
        <authorList>
            <person name="Kulichevskaya I.S."/>
            <person name="Naumoff D.G."/>
            <person name="Miroshnikov K."/>
            <person name="Ivanova A."/>
            <person name="Philippov D.A."/>
            <person name="Hakobyan A."/>
            <person name="Rijpstra I.C."/>
            <person name="Sinninghe Damste J.S."/>
            <person name="Liesack W."/>
            <person name="Dedysh S.N."/>
        </authorList>
    </citation>
    <scope>NUCLEOTIDE SEQUENCE [LARGE SCALE GENOMIC DNA]</scope>
    <source>
        <strain evidence="13">PX52</strain>
    </source>
</reference>
<dbReference type="PROSITE" id="PS50110">
    <property type="entry name" value="RESPONSE_REGULATORY"/>
    <property type="match status" value="1"/>
</dbReference>
<dbReference type="SMART" id="SM00388">
    <property type="entry name" value="HisKA"/>
    <property type="match status" value="1"/>
</dbReference>
<evidence type="ECO:0000259" key="10">
    <source>
        <dbReference type="PROSITE" id="PS50112"/>
    </source>
</evidence>
<dbReference type="SMART" id="SM00065">
    <property type="entry name" value="GAF"/>
    <property type="match status" value="1"/>
</dbReference>
<dbReference type="Pfam" id="PF01590">
    <property type="entry name" value="GAF"/>
    <property type="match status" value="1"/>
</dbReference>
<dbReference type="InterPro" id="IPR005467">
    <property type="entry name" value="His_kinase_dom"/>
</dbReference>
<dbReference type="PANTHER" id="PTHR43304">
    <property type="entry name" value="PHYTOCHROME-LIKE PROTEIN CPH1"/>
    <property type="match status" value="1"/>
</dbReference>
<keyword evidence="5" id="KW-0418">Kinase</keyword>
<dbReference type="Pfam" id="PF00512">
    <property type="entry name" value="HisKA"/>
    <property type="match status" value="1"/>
</dbReference>
<feature type="domain" description="Response regulatory" evidence="9">
    <location>
        <begin position="1413"/>
        <end position="1529"/>
    </location>
</feature>
<dbReference type="PANTHER" id="PTHR43304:SF1">
    <property type="entry name" value="PAC DOMAIN-CONTAINING PROTEIN"/>
    <property type="match status" value="1"/>
</dbReference>
<feature type="domain" description="PAC" evidence="11">
    <location>
        <begin position="300"/>
        <end position="351"/>
    </location>
</feature>
<dbReference type="InterPro" id="IPR003661">
    <property type="entry name" value="HisK_dim/P_dom"/>
</dbReference>
<evidence type="ECO:0000256" key="6">
    <source>
        <dbReference type="PROSITE-ProRule" id="PRU00169"/>
    </source>
</evidence>
<evidence type="ECO:0000256" key="1">
    <source>
        <dbReference type="ARBA" id="ARBA00000085"/>
    </source>
</evidence>
<feature type="domain" description="PAS" evidence="10">
    <location>
        <begin position="222"/>
        <end position="295"/>
    </location>
</feature>
<dbReference type="SUPFAM" id="SSF47384">
    <property type="entry name" value="Homodimeric domain of signal transducing histidine kinase"/>
    <property type="match status" value="1"/>
</dbReference>
<dbReference type="Pfam" id="PF08448">
    <property type="entry name" value="PAS_4"/>
    <property type="match status" value="2"/>
</dbReference>
<dbReference type="SUPFAM" id="SSF55785">
    <property type="entry name" value="PYP-like sensor domain (PAS domain)"/>
    <property type="match status" value="6"/>
</dbReference>
<organism evidence="12 13">
    <name type="scientific">Limnoglobus roseus</name>
    <dbReference type="NCBI Taxonomy" id="2598579"/>
    <lineage>
        <taxon>Bacteria</taxon>
        <taxon>Pseudomonadati</taxon>
        <taxon>Planctomycetota</taxon>
        <taxon>Planctomycetia</taxon>
        <taxon>Gemmatales</taxon>
        <taxon>Gemmataceae</taxon>
        <taxon>Limnoglobus</taxon>
    </lineage>
</organism>
<dbReference type="RefSeq" id="WP_149109775.1">
    <property type="nucleotide sequence ID" value="NZ_CP042425.1"/>
</dbReference>
<dbReference type="Pfam" id="PF05227">
    <property type="entry name" value="CHASE3"/>
    <property type="match status" value="1"/>
</dbReference>
<dbReference type="SUPFAM" id="SSF55874">
    <property type="entry name" value="ATPase domain of HSP90 chaperone/DNA topoisomerase II/histidine kinase"/>
    <property type="match status" value="1"/>
</dbReference>
<dbReference type="Gene3D" id="3.30.565.10">
    <property type="entry name" value="Histidine kinase-like ATPase, C-terminal domain"/>
    <property type="match status" value="1"/>
</dbReference>
<dbReference type="InterPro" id="IPR013655">
    <property type="entry name" value="PAS_fold_3"/>
</dbReference>
<dbReference type="SMART" id="SM00091">
    <property type="entry name" value="PAS"/>
    <property type="match status" value="6"/>
</dbReference>
<dbReference type="Pfam" id="PF00072">
    <property type="entry name" value="Response_reg"/>
    <property type="match status" value="1"/>
</dbReference>
<dbReference type="PROSITE" id="PS50109">
    <property type="entry name" value="HIS_KIN"/>
    <property type="match status" value="1"/>
</dbReference>
<keyword evidence="7" id="KW-0812">Transmembrane</keyword>
<proteinExistence type="predicted"/>
<dbReference type="OrthoDB" id="3272385at2"/>
<accession>A0A5C1ACY9</accession>
<dbReference type="FunFam" id="3.30.565.10:FF:000006">
    <property type="entry name" value="Sensor histidine kinase WalK"/>
    <property type="match status" value="1"/>
</dbReference>
<dbReference type="GO" id="GO:0000155">
    <property type="term" value="F:phosphorelay sensor kinase activity"/>
    <property type="evidence" value="ECO:0007669"/>
    <property type="project" value="InterPro"/>
</dbReference>
<dbReference type="NCBIfam" id="TIGR00229">
    <property type="entry name" value="sensory_box"/>
    <property type="match status" value="4"/>
</dbReference>
<keyword evidence="13" id="KW-1185">Reference proteome</keyword>
<dbReference type="InterPro" id="IPR036097">
    <property type="entry name" value="HisK_dim/P_sf"/>
</dbReference>
<dbReference type="SUPFAM" id="SSF55781">
    <property type="entry name" value="GAF domain-like"/>
    <property type="match status" value="1"/>
</dbReference>
<feature type="domain" description="PAS" evidence="10">
    <location>
        <begin position="857"/>
        <end position="928"/>
    </location>
</feature>
<dbReference type="InterPro" id="IPR004358">
    <property type="entry name" value="Sig_transdc_His_kin-like_C"/>
</dbReference>
<dbReference type="InterPro" id="IPR003594">
    <property type="entry name" value="HATPase_dom"/>
</dbReference>
<evidence type="ECO:0000259" key="9">
    <source>
        <dbReference type="PROSITE" id="PS50110"/>
    </source>
</evidence>
<dbReference type="CDD" id="cd17580">
    <property type="entry name" value="REC_2_DhkD-like"/>
    <property type="match status" value="1"/>
</dbReference>
<keyword evidence="7" id="KW-0472">Membrane</keyword>
<dbReference type="InterPro" id="IPR035965">
    <property type="entry name" value="PAS-like_dom_sf"/>
</dbReference>
<sequence length="1531" mass="166346">MRYGFDRGADFGIGLLAVLMVGIAATSFVNIRRLWDNADRVTRSRELIDDIHAVRFDTVRVQADLRVYLVTGFPETIKPYEASAARLQADAVRLAEQTADDPDQQPLVAAARGEIETGIAAFDGVVKLRGGPGGHDAVVALSRDRGSRSFVDPLLDTLTKMDRVERERLAKREDAAQEAYRSAIFYGIAAAGVGLVAVGLLVLTLARTARARTRDNQRVAEQRELLSATLSSIGDAVIATDAAGNVTFLNPIAERLTGWPQAEARGVPLNRVFHIVNESSRAAVENPAIRALNEGLIVGLANHTILIAKDGTEVPIDDSAAPIRSGGAVSGAVLVFRDITEKKRAEATQARLAAIVESSDDAVIGKTLDGTIESWNAGAERVFGYPAVEAVGRHITLIIPPDRLDEERGILERLRRGERIDHFETIRVTKSGSLVDISLTVSPIRDAAGHLIGASKIARDMTRMRAGERALAEARRRSETALQAGEVGTYYWDIAGDRVTGDRNFVAIFGVLADDRSSAPVQDFLTAIHPDDRERVGTEIRHTLETDSPFHSEYRVAGPAGERWVLARGVVDRDTAGKPVGWAGVLVDITRQREAERRLRASEERFRALFESMDEGYCVVEPILDGTGRAVDYRYLLANPALEFHTGLRDIVGKTAREVMPTHESHWIEAYARVAATGEPVRRTDRVEDLGRWFDVSAFRVGPGRVGVLFNDITARKQAEDAVRASEARLAEVFQHAPSFMGVLRGPDHVFELVNARYDQLVSGRKLVGKGVRDALPEVVGQGYIDLLDHVYRTGEAFVGTDARVTLEPGDGRPPEERFIDFVYQAMRDATGAVTGILVHGVDLTARRRAEEGLRASEERLRVAVAAAKLGQWTLDLRTQVMNCSDGCKANYGRRPDDSFTHEDLWAAVHPDDLDRVRAAVRAAVETRTDYDTEYRTVWPDGSQHWVLVRGRASYAPDGEPAGMTGVTLDITDRKLAEVREQKAASEAMAAAEAVRFLSDASASLAELVDYESTLHRIANLAVGRFADWCVVDVLDDAGNRRRLAVNGVEAATAASPGAAETAVGVPHVLKTGEPELVPDVAALDPATARQGPDRIEQLRGWGIESYLAVPLLSRGRVIGGMTFLSASARRRYGREELLIAQELAVRVTTAIENASLYRTLQDQDRRKDEFLATLAHELRNPLAPVRNGVQILRATLPGDDRTGKTLSMMDRQLGHMVHLVDDLMDVARVSSGKVVLRKERVELRAVVDAAVESTRQTVEAGGHELAVDLPAEPLVFDADKTRLVQVLANLLSNAAKYTPHGGRIAVSARRADGHAEVRVADTGVGITAEMLPKVFEMFTQVGTSLERSQGGLGIGLTLVKRLVEMHGGSVSAESPGPGRGSTFVVRLPLADAATPLPSTGPPEETPAAARLRVLVVDDNVDAAVSLAMLLEMKGHEVRVAHDGPDALRVLGSYRPRLVVLDIGLPGMTGYEVARRIRASTELEGVALAALTGWGQDEDRRRSRAAGFDYHLTKPADPGEIDRILGEVSAT</sequence>
<comment type="catalytic activity">
    <reaction evidence="1">
        <text>ATP + protein L-histidine = ADP + protein N-phospho-L-histidine.</text>
        <dbReference type="EC" id="2.7.13.3"/>
    </reaction>
</comment>
<dbReference type="Pfam" id="PF00989">
    <property type="entry name" value="PAS"/>
    <property type="match status" value="2"/>
</dbReference>
<dbReference type="GO" id="GO:0006355">
    <property type="term" value="P:regulation of DNA-templated transcription"/>
    <property type="evidence" value="ECO:0007669"/>
    <property type="project" value="InterPro"/>
</dbReference>
<dbReference type="InterPro" id="IPR001610">
    <property type="entry name" value="PAC"/>
</dbReference>
<dbReference type="InterPro" id="IPR036890">
    <property type="entry name" value="HATPase_C_sf"/>
</dbReference>
<dbReference type="KEGG" id="lrs:PX52LOC_01819"/>
<feature type="transmembrane region" description="Helical" evidence="7">
    <location>
        <begin position="12"/>
        <end position="31"/>
    </location>
</feature>
<feature type="domain" description="Histidine kinase" evidence="8">
    <location>
        <begin position="1174"/>
        <end position="1392"/>
    </location>
</feature>
<dbReference type="InterPro" id="IPR011006">
    <property type="entry name" value="CheY-like_superfamily"/>
</dbReference>
<dbReference type="SMART" id="SM00086">
    <property type="entry name" value="PAC"/>
    <property type="match status" value="4"/>
</dbReference>
<dbReference type="PRINTS" id="PR00344">
    <property type="entry name" value="BCTRLSENSOR"/>
</dbReference>
<keyword evidence="4" id="KW-0808">Transferase</keyword>
<dbReference type="InterPro" id="IPR013767">
    <property type="entry name" value="PAS_fold"/>
</dbReference>
<dbReference type="InterPro" id="IPR000700">
    <property type="entry name" value="PAS-assoc_C"/>
</dbReference>
<dbReference type="CDD" id="cd00130">
    <property type="entry name" value="PAS"/>
    <property type="match status" value="4"/>
</dbReference>
<dbReference type="Gene3D" id="2.10.70.100">
    <property type="match status" value="2"/>
</dbReference>
<feature type="domain" description="PAS" evidence="10">
    <location>
        <begin position="348"/>
        <end position="418"/>
    </location>
</feature>
<evidence type="ECO:0000256" key="3">
    <source>
        <dbReference type="ARBA" id="ARBA00022553"/>
    </source>
</evidence>
<evidence type="ECO:0000256" key="7">
    <source>
        <dbReference type="SAM" id="Phobius"/>
    </source>
</evidence>
<dbReference type="InterPro" id="IPR052162">
    <property type="entry name" value="Sensor_kinase/Photoreceptor"/>
</dbReference>
<feature type="domain" description="PAC" evidence="11">
    <location>
        <begin position="801"/>
        <end position="856"/>
    </location>
</feature>
<dbReference type="InterPro" id="IPR000014">
    <property type="entry name" value="PAS"/>
</dbReference>
<dbReference type="InterPro" id="IPR007891">
    <property type="entry name" value="CHASE3"/>
</dbReference>
<dbReference type="Pfam" id="PF08447">
    <property type="entry name" value="PAS_3"/>
    <property type="match status" value="2"/>
</dbReference>
<dbReference type="Gene3D" id="3.30.450.40">
    <property type="match status" value="1"/>
</dbReference>
<dbReference type="PROSITE" id="PS50112">
    <property type="entry name" value="PAS"/>
    <property type="match status" value="4"/>
</dbReference>
<dbReference type="EC" id="2.7.13.3" evidence="2"/>
<dbReference type="SUPFAM" id="SSF52172">
    <property type="entry name" value="CheY-like"/>
    <property type="match status" value="1"/>
</dbReference>
<dbReference type="PROSITE" id="PS50113">
    <property type="entry name" value="PAC"/>
    <property type="match status" value="5"/>
</dbReference>
<dbReference type="InterPro" id="IPR001789">
    <property type="entry name" value="Sig_transdc_resp-reg_receiver"/>
</dbReference>
<feature type="transmembrane region" description="Helical" evidence="7">
    <location>
        <begin position="183"/>
        <end position="206"/>
    </location>
</feature>
<feature type="modified residue" description="4-aspartylphosphate" evidence="6">
    <location>
        <position position="1462"/>
    </location>
</feature>
<evidence type="ECO:0000313" key="13">
    <source>
        <dbReference type="Proteomes" id="UP000324974"/>
    </source>
</evidence>
<dbReference type="Gene3D" id="1.10.287.130">
    <property type="match status" value="1"/>
</dbReference>
<dbReference type="CDD" id="cd16922">
    <property type="entry name" value="HATPase_EvgS-ArcB-TorS-like"/>
    <property type="match status" value="1"/>
</dbReference>
<name>A0A5C1ACY9_9BACT</name>
<feature type="domain" description="PAS" evidence="10">
    <location>
        <begin position="474"/>
        <end position="547"/>
    </location>
</feature>
<dbReference type="SMART" id="SM00448">
    <property type="entry name" value="REC"/>
    <property type="match status" value="1"/>
</dbReference>
<gene>
    <name evidence="12" type="ORF">PX52LOC_01819</name>
</gene>
<dbReference type="EMBL" id="CP042425">
    <property type="protein sequence ID" value="QEL14918.1"/>
    <property type="molecule type" value="Genomic_DNA"/>
</dbReference>
<evidence type="ECO:0000256" key="5">
    <source>
        <dbReference type="ARBA" id="ARBA00022777"/>
    </source>
</evidence>
<dbReference type="Pfam" id="PF02518">
    <property type="entry name" value="HATPase_c"/>
    <property type="match status" value="1"/>
</dbReference>
<feature type="domain" description="PAC" evidence="11">
    <location>
        <begin position="931"/>
        <end position="983"/>
    </location>
</feature>
<protein>
    <recommendedName>
        <fullName evidence="2">histidine kinase</fullName>
        <ecNumber evidence="2">2.7.13.3</ecNumber>
    </recommendedName>
</protein>
<keyword evidence="7" id="KW-1133">Transmembrane helix</keyword>
<evidence type="ECO:0000259" key="8">
    <source>
        <dbReference type="PROSITE" id="PS50109"/>
    </source>
</evidence>